<dbReference type="OrthoDB" id="66095at2759"/>
<dbReference type="AlphaFoldDB" id="A0A194WXX1"/>
<evidence type="ECO:0000313" key="5">
    <source>
        <dbReference type="Proteomes" id="UP000070700"/>
    </source>
</evidence>
<organism evidence="4 5">
    <name type="scientific">Mollisia scopiformis</name>
    <name type="common">Conifer needle endophyte fungus</name>
    <name type="synonym">Phialocephala scopiformis</name>
    <dbReference type="NCBI Taxonomy" id="149040"/>
    <lineage>
        <taxon>Eukaryota</taxon>
        <taxon>Fungi</taxon>
        <taxon>Dikarya</taxon>
        <taxon>Ascomycota</taxon>
        <taxon>Pezizomycotina</taxon>
        <taxon>Leotiomycetes</taxon>
        <taxon>Helotiales</taxon>
        <taxon>Mollisiaceae</taxon>
        <taxon>Mollisia</taxon>
    </lineage>
</organism>
<dbReference type="InterPro" id="IPR056884">
    <property type="entry name" value="NPHP3-like_N"/>
</dbReference>
<dbReference type="GeneID" id="28828390"/>
<dbReference type="InterPro" id="IPR011990">
    <property type="entry name" value="TPR-like_helical_dom_sf"/>
</dbReference>
<feature type="compositionally biased region" description="Basic and acidic residues" evidence="2">
    <location>
        <begin position="784"/>
        <end position="801"/>
    </location>
</feature>
<protein>
    <recommendedName>
        <fullName evidence="3">Nephrocystin 3-like N-terminal domain-containing protein</fullName>
    </recommendedName>
</protein>
<evidence type="ECO:0000313" key="4">
    <source>
        <dbReference type="EMBL" id="KUJ12821.1"/>
    </source>
</evidence>
<feature type="compositionally biased region" description="Polar residues" evidence="2">
    <location>
        <begin position="802"/>
        <end position="829"/>
    </location>
</feature>
<feature type="region of interest" description="Disordered" evidence="2">
    <location>
        <begin position="769"/>
        <end position="829"/>
    </location>
</feature>
<accession>A0A194WXX1</accession>
<dbReference type="PANTHER" id="PTHR10039">
    <property type="entry name" value="AMELOGENIN"/>
    <property type="match status" value="1"/>
</dbReference>
<evidence type="ECO:0000259" key="3">
    <source>
        <dbReference type="Pfam" id="PF24883"/>
    </source>
</evidence>
<proteinExistence type="predicted"/>
<keyword evidence="5" id="KW-1185">Reference proteome</keyword>
<reference evidence="4 5" key="1">
    <citation type="submission" date="2015-10" db="EMBL/GenBank/DDBJ databases">
        <title>Full genome of DAOMC 229536 Phialocephala scopiformis, a fungal endophyte of spruce producing the potent anti-insectan compound rugulosin.</title>
        <authorList>
            <consortium name="DOE Joint Genome Institute"/>
            <person name="Walker A.K."/>
            <person name="Frasz S.L."/>
            <person name="Seifert K.A."/>
            <person name="Miller J.D."/>
            <person name="Mondo S.J."/>
            <person name="Labutti K."/>
            <person name="Lipzen A."/>
            <person name="Dockter R."/>
            <person name="Kennedy M."/>
            <person name="Grigoriev I.V."/>
            <person name="Spatafora J.W."/>
        </authorList>
    </citation>
    <scope>NUCLEOTIDE SEQUENCE [LARGE SCALE GENOMIC DNA]</scope>
    <source>
        <strain evidence="4 5">CBS 120377</strain>
    </source>
</reference>
<name>A0A194WXX1_MOLSC</name>
<dbReference type="Proteomes" id="UP000070700">
    <property type="component" value="Unassembled WGS sequence"/>
</dbReference>
<dbReference type="InterPro" id="IPR027417">
    <property type="entry name" value="P-loop_NTPase"/>
</dbReference>
<dbReference type="KEGG" id="psco:LY89DRAFT_721674"/>
<dbReference type="Gene3D" id="3.40.50.300">
    <property type="entry name" value="P-loop containing nucleotide triphosphate hydrolases"/>
    <property type="match status" value="1"/>
</dbReference>
<dbReference type="Pfam" id="PF24883">
    <property type="entry name" value="NPHP3_N"/>
    <property type="match status" value="1"/>
</dbReference>
<keyword evidence="1" id="KW-0677">Repeat</keyword>
<gene>
    <name evidence="4" type="ORF">LY89DRAFT_721674</name>
</gene>
<sequence length="829" mass="92986">MDELGSQFGSLLQEEKIKVLSFYELKPLKIAGIAEAVIVPKGSAKLGLGPPLENVIPVDADHRQIAQFSSRNSKQYNVVKSNLDLVLSSQSVRNQTLGVGKTVLSDYISDTLRSENSGTVLTLHCHSYRSLNDPLHALLRDLLFQALQSQHMAVSLKAQLLSLKAQIIAMSDVPFDTILKVVEDTIRNTLAETFLIVDGVDELDSRSVEVESFLRTIGHLPQSSAQSISELDQLRTWNAVEAFLEKGNPGLDVTYATIIEELDKSSKGLSPVRARALPLASVACRPFRLEEILELLAVDISNGSVDPGNKLLGGWEILSRACGPFLQLNDLGAIELIHVSAKEFLKSYSWGPRPKGEFAETEMACLCLSYLNFTVSERTLGTDVQVHVDSLSKQYPLLEYASQYWFDHFMRSEEIVLQQLILLDSFLTSRSSVTWTSSFYPHFAFKRGDSQGTINSTEQSILANLQIMLRVSGRMVDASLSNRCIKRLSHLLLDSWQDSLRMEMFYSGPRARITIEKKLRLAQCYMAMNEMKAAEEIASEAFRTAQESLGPLHSLTIQLNRERIYSQFRSRKSPGSAEAYEFLPDFLRLLTEHVEVFGPNHRETDACRHALASVHLSKREYANARKILEPLHTRMIETFGYSSSVAQNVTNSLAACANMQGEIDYAESLLNTNPSLVKAVSEPLEIDITRVPVETIHAVSIFASVLGAKEENRRSEILHQRAIDGLMALKGPNTFRVYESAINKGQALRDQFKYAEARKHYVQWLKTSDQNLGPDSRQSKKIRERMIDVDRQEQKWKEMSRSVRNQQASRGQLTVSAIENSSRPGLRNS</sequence>
<dbReference type="InParanoid" id="A0A194WXX1"/>
<evidence type="ECO:0000256" key="1">
    <source>
        <dbReference type="ARBA" id="ARBA00022737"/>
    </source>
</evidence>
<evidence type="ECO:0000256" key="2">
    <source>
        <dbReference type="SAM" id="MobiDB-lite"/>
    </source>
</evidence>
<dbReference type="RefSeq" id="XP_018067176.1">
    <property type="nucleotide sequence ID" value="XM_018218664.1"/>
</dbReference>
<feature type="domain" description="Nephrocystin 3-like N-terminal" evidence="3">
    <location>
        <begin position="98"/>
        <end position="220"/>
    </location>
</feature>
<dbReference type="EMBL" id="KQ947423">
    <property type="protein sequence ID" value="KUJ12821.1"/>
    <property type="molecule type" value="Genomic_DNA"/>
</dbReference>
<dbReference type="Gene3D" id="1.25.40.10">
    <property type="entry name" value="Tetratricopeptide repeat domain"/>
    <property type="match status" value="2"/>
</dbReference>